<dbReference type="InterPro" id="IPR001394">
    <property type="entry name" value="Peptidase_C19_UCH"/>
</dbReference>
<gene>
    <name evidence="3" type="ORF">PIB30_072528</name>
</gene>
<proteinExistence type="predicted"/>
<comment type="caution">
    <text evidence="3">The sequence shown here is derived from an EMBL/GenBank/DDBJ whole genome shotgun (WGS) entry which is preliminary data.</text>
</comment>
<keyword evidence="4" id="KW-1185">Reference proteome</keyword>
<dbReference type="Proteomes" id="UP001341840">
    <property type="component" value="Unassembled WGS sequence"/>
</dbReference>
<organism evidence="3 4">
    <name type="scientific">Stylosanthes scabra</name>
    <dbReference type="NCBI Taxonomy" id="79078"/>
    <lineage>
        <taxon>Eukaryota</taxon>
        <taxon>Viridiplantae</taxon>
        <taxon>Streptophyta</taxon>
        <taxon>Embryophyta</taxon>
        <taxon>Tracheophyta</taxon>
        <taxon>Spermatophyta</taxon>
        <taxon>Magnoliopsida</taxon>
        <taxon>eudicotyledons</taxon>
        <taxon>Gunneridae</taxon>
        <taxon>Pentapetalae</taxon>
        <taxon>rosids</taxon>
        <taxon>fabids</taxon>
        <taxon>Fabales</taxon>
        <taxon>Fabaceae</taxon>
        <taxon>Papilionoideae</taxon>
        <taxon>50 kb inversion clade</taxon>
        <taxon>dalbergioids sensu lato</taxon>
        <taxon>Dalbergieae</taxon>
        <taxon>Pterocarpus clade</taxon>
        <taxon>Stylosanthes</taxon>
    </lineage>
</organism>
<feature type="compositionally biased region" description="Low complexity" evidence="1">
    <location>
        <begin position="58"/>
        <end position="120"/>
    </location>
</feature>
<feature type="domain" description="Peptidase C19 ubiquitin carboxyl-terminal hydrolase" evidence="2">
    <location>
        <begin position="180"/>
        <end position="292"/>
    </location>
</feature>
<dbReference type="SUPFAM" id="SSF54001">
    <property type="entry name" value="Cysteine proteinases"/>
    <property type="match status" value="1"/>
</dbReference>
<dbReference type="Gene3D" id="3.90.70.10">
    <property type="entry name" value="Cysteine proteinases"/>
    <property type="match status" value="1"/>
</dbReference>
<dbReference type="Pfam" id="PF00443">
    <property type="entry name" value="UCH"/>
    <property type="match status" value="1"/>
</dbReference>
<evidence type="ECO:0000256" key="1">
    <source>
        <dbReference type="SAM" id="MobiDB-lite"/>
    </source>
</evidence>
<evidence type="ECO:0000313" key="3">
    <source>
        <dbReference type="EMBL" id="MED6199075.1"/>
    </source>
</evidence>
<dbReference type="EMBL" id="JASCZI010212309">
    <property type="protein sequence ID" value="MED6199075.1"/>
    <property type="molecule type" value="Genomic_DNA"/>
</dbReference>
<protein>
    <recommendedName>
        <fullName evidence="2">Peptidase C19 ubiquitin carboxyl-terminal hydrolase domain-containing protein</fullName>
    </recommendedName>
</protein>
<sequence length="403" mass="44844">MTKRKKLTEDPTWRHYASSRKCRNRQNSTEHPWRPSAAARKRRRRRRNPTEEDPTWYPSSSSSSSSSSPPSSSSPSSPSPPSASSSAAASSSSAPQDAPQDFSSSSAPQDSSSSPQDSLPLAPPLGFEDVTRIYGPDVLMHVKPLRIAKPSESSFQLSILRRVRLIQGLIRHPPLWGWVTQLRDDLLYERNAAMLDSHSGLCIPDLRDFCAICALRDIIKASLRTPRHPVKPTRIVDNLNFFSPHFTKDEQADSHEFMTFVFEKIEACFPVGVPNPVGSVFGGKLNSKVSRVNEAAVMEAKAYLLFYAQSGMPWFVSSVNEPKLVDANASAKDHNPENVVDDVSVDAYNENAAKDDSEERVDGDHMDARNENAATDNTERKAFALMLMLWTPLKDIFVNVMKK</sequence>
<reference evidence="3 4" key="1">
    <citation type="journal article" date="2023" name="Plants (Basel)">
        <title>Bridging the Gap: Combining Genomics and Transcriptomics Approaches to Understand Stylosanthes scabra, an Orphan Legume from the Brazilian Caatinga.</title>
        <authorList>
            <person name="Ferreira-Neto J.R.C."/>
            <person name="da Silva M.D."/>
            <person name="Binneck E."/>
            <person name="de Melo N.F."/>
            <person name="da Silva R.H."/>
            <person name="de Melo A.L.T.M."/>
            <person name="Pandolfi V."/>
            <person name="Bustamante F.O."/>
            <person name="Brasileiro-Vidal A.C."/>
            <person name="Benko-Iseppon A.M."/>
        </authorList>
    </citation>
    <scope>NUCLEOTIDE SEQUENCE [LARGE SCALE GENOMIC DNA]</scope>
    <source>
        <tissue evidence="3">Leaves</tissue>
    </source>
</reference>
<accession>A0ABU6XP34</accession>
<evidence type="ECO:0000313" key="4">
    <source>
        <dbReference type="Proteomes" id="UP001341840"/>
    </source>
</evidence>
<feature type="region of interest" description="Disordered" evidence="1">
    <location>
        <begin position="1"/>
        <end position="123"/>
    </location>
</feature>
<dbReference type="InterPro" id="IPR038765">
    <property type="entry name" value="Papain-like_cys_pep_sf"/>
</dbReference>
<name>A0ABU6XP34_9FABA</name>
<evidence type="ECO:0000259" key="2">
    <source>
        <dbReference type="Pfam" id="PF00443"/>
    </source>
</evidence>